<dbReference type="InterPro" id="IPR036513">
    <property type="entry name" value="STAS_dom_sf"/>
</dbReference>
<gene>
    <name evidence="1" type="ORF">DIC66_19000</name>
</gene>
<dbReference type="EMBL" id="QFZK01000018">
    <property type="protein sequence ID" value="RFO95318.1"/>
    <property type="molecule type" value="Genomic_DNA"/>
</dbReference>
<dbReference type="RefSeq" id="WP_117179758.1">
    <property type="nucleotide sequence ID" value="NZ_QFZK01000018.1"/>
</dbReference>
<protein>
    <recommendedName>
        <fullName evidence="3">STAS/SEC14 domain-containing protein</fullName>
    </recommendedName>
</protein>
<dbReference type="SUPFAM" id="SSF52091">
    <property type="entry name" value="SpoIIaa-like"/>
    <property type="match status" value="1"/>
</dbReference>
<organism evidence="1 2">
    <name type="scientific">Rhodoferax lacus</name>
    <dbReference type="NCBI Taxonomy" id="2184758"/>
    <lineage>
        <taxon>Bacteria</taxon>
        <taxon>Pseudomonadati</taxon>
        <taxon>Pseudomonadota</taxon>
        <taxon>Betaproteobacteria</taxon>
        <taxon>Burkholderiales</taxon>
        <taxon>Comamonadaceae</taxon>
        <taxon>Rhodoferax</taxon>
    </lineage>
</organism>
<name>A0A3E1R7G7_9BURK</name>
<comment type="caution">
    <text evidence="1">The sequence shown here is derived from an EMBL/GenBank/DDBJ whole genome shotgun (WGS) entry which is preliminary data.</text>
</comment>
<proteinExistence type="predicted"/>
<accession>A0A3E1R7G7</accession>
<evidence type="ECO:0008006" key="3">
    <source>
        <dbReference type="Google" id="ProtNLM"/>
    </source>
</evidence>
<evidence type="ECO:0000313" key="1">
    <source>
        <dbReference type="EMBL" id="RFO95318.1"/>
    </source>
</evidence>
<dbReference type="Proteomes" id="UP000260665">
    <property type="component" value="Unassembled WGS sequence"/>
</dbReference>
<evidence type="ECO:0000313" key="2">
    <source>
        <dbReference type="Proteomes" id="UP000260665"/>
    </source>
</evidence>
<dbReference type="AlphaFoldDB" id="A0A3E1R7G7"/>
<sequence length="123" mass="13588">MAYTINWERNGAYICYQDRVTFAEFMGAVLEIHADINYITTKYVIHDMLAASELDFSGLDMTAMVAHELGARFTNPGVRPAVVSSDPNMEASTRAFSDLTRLEVGFFSTVAQARAWVTAAPAQ</sequence>
<reference evidence="1 2" key="1">
    <citation type="submission" date="2018-05" db="EMBL/GenBank/DDBJ databases">
        <title>Rhodoferax soyangensis sp.nov., isolated from an oligotrophic freshwater lake.</title>
        <authorList>
            <person name="Park M."/>
        </authorList>
    </citation>
    <scope>NUCLEOTIDE SEQUENCE [LARGE SCALE GENOMIC DNA]</scope>
    <source>
        <strain evidence="1 2">IMCC26218</strain>
    </source>
</reference>
<dbReference type="OrthoDB" id="9180784at2"/>
<keyword evidence="2" id="KW-1185">Reference proteome</keyword>